<comment type="caution">
    <text evidence="2">The sequence shown here is derived from an EMBL/GenBank/DDBJ whole genome shotgun (WGS) entry which is preliminary data.</text>
</comment>
<dbReference type="Proteomes" id="UP000188268">
    <property type="component" value="Unassembled WGS sequence"/>
</dbReference>
<accession>A0A1R3HEN0</accession>
<proteinExistence type="predicted"/>
<keyword evidence="3" id="KW-1185">Reference proteome</keyword>
<evidence type="ECO:0000256" key="1">
    <source>
        <dbReference type="SAM" id="MobiDB-lite"/>
    </source>
</evidence>
<evidence type="ECO:0000313" key="2">
    <source>
        <dbReference type="EMBL" id="OMO68809.1"/>
    </source>
</evidence>
<sequence length="90" mass="10205">MAFVRPLEVDISTPNLIIQQDYTFGIEIMTAMWCRWLAKVTRMRQCKKFFGFGVEDSDGMLAGMGDFHESHDEPSNKENPSLQPVPVPLG</sequence>
<name>A0A1R3HEN0_COCAP</name>
<dbReference type="AlphaFoldDB" id="A0A1R3HEN0"/>
<feature type="region of interest" description="Disordered" evidence="1">
    <location>
        <begin position="63"/>
        <end position="90"/>
    </location>
</feature>
<reference evidence="2 3" key="1">
    <citation type="submission" date="2013-09" db="EMBL/GenBank/DDBJ databases">
        <title>Corchorus capsularis genome sequencing.</title>
        <authorList>
            <person name="Alam M."/>
            <person name="Haque M.S."/>
            <person name="Islam M.S."/>
            <person name="Emdad E.M."/>
            <person name="Islam M.M."/>
            <person name="Ahmed B."/>
            <person name="Halim A."/>
            <person name="Hossen Q.M.M."/>
            <person name="Hossain M.Z."/>
            <person name="Ahmed R."/>
            <person name="Khan M.M."/>
            <person name="Islam R."/>
            <person name="Rashid M.M."/>
            <person name="Khan S.A."/>
            <person name="Rahman M.S."/>
            <person name="Alam M."/>
        </authorList>
    </citation>
    <scope>NUCLEOTIDE SEQUENCE [LARGE SCALE GENOMIC DNA]</scope>
    <source>
        <strain evidence="3">cv. CVL-1</strain>
        <tissue evidence="2">Whole seedling</tissue>
    </source>
</reference>
<dbReference type="EMBL" id="AWWV01012150">
    <property type="protein sequence ID" value="OMO68809.1"/>
    <property type="molecule type" value="Genomic_DNA"/>
</dbReference>
<organism evidence="2 3">
    <name type="scientific">Corchorus capsularis</name>
    <name type="common">Jute</name>
    <dbReference type="NCBI Taxonomy" id="210143"/>
    <lineage>
        <taxon>Eukaryota</taxon>
        <taxon>Viridiplantae</taxon>
        <taxon>Streptophyta</taxon>
        <taxon>Embryophyta</taxon>
        <taxon>Tracheophyta</taxon>
        <taxon>Spermatophyta</taxon>
        <taxon>Magnoliopsida</taxon>
        <taxon>eudicotyledons</taxon>
        <taxon>Gunneridae</taxon>
        <taxon>Pentapetalae</taxon>
        <taxon>rosids</taxon>
        <taxon>malvids</taxon>
        <taxon>Malvales</taxon>
        <taxon>Malvaceae</taxon>
        <taxon>Grewioideae</taxon>
        <taxon>Apeibeae</taxon>
        <taxon>Corchorus</taxon>
    </lineage>
</organism>
<dbReference type="Gramene" id="OMO68809">
    <property type="protein sequence ID" value="OMO68809"/>
    <property type="gene ID" value="CCACVL1_19822"/>
</dbReference>
<evidence type="ECO:0000313" key="3">
    <source>
        <dbReference type="Proteomes" id="UP000188268"/>
    </source>
</evidence>
<feature type="compositionally biased region" description="Basic and acidic residues" evidence="1">
    <location>
        <begin position="66"/>
        <end position="76"/>
    </location>
</feature>
<gene>
    <name evidence="2" type="ORF">CCACVL1_19822</name>
</gene>
<protein>
    <submittedName>
        <fullName evidence="2">Uncharacterized protein</fullName>
    </submittedName>
</protein>